<proteinExistence type="predicted"/>
<gene>
    <name evidence="1" type="ORF">MERR_LOCUS11260</name>
</gene>
<organism evidence="1 2">
    <name type="scientific">Microthlaspi erraticum</name>
    <dbReference type="NCBI Taxonomy" id="1685480"/>
    <lineage>
        <taxon>Eukaryota</taxon>
        <taxon>Viridiplantae</taxon>
        <taxon>Streptophyta</taxon>
        <taxon>Embryophyta</taxon>
        <taxon>Tracheophyta</taxon>
        <taxon>Spermatophyta</taxon>
        <taxon>Magnoliopsida</taxon>
        <taxon>eudicotyledons</taxon>
        <taxon>Gunneridae</taxon>
        <taxon>Pentapetalae</taxon>
        <taxon>rosids</taxon>
        <taxon>malvids</taxon>
        <taxon>Brassicales</taxon>
        <taxon>Brassicaceae</taxon>
        <taxon>Coluteocarpeae</taxon>
        <taxon>Microthlaspi</taxon>
    </lineage>
</organism>
<name>A0A6D2I675_9BRAS</name>
<evidence type="ECO:0000313" key="2">
    <source>
        <dbReference type="Proteomes" id="UP000467841"/>
    </source>
</evidence>
<comment type="caution">
    <text evidence="1">The sequence shown here is derived from an EMBL/GenBank/DDBJ whole genome shotgun (WGS) entry which is preliminary data.</text>
</comment>
<keyword evidence="2" id="KW-1185">Reference proteome</keyword>
<reference evidence="1" key="1">
    <citation type="submission" date="2020-01" db="EMBL/GenBank/DDBJ databases">
        <authorList>
            <person name="Mishra B."/>
        </authorList>
    </citation>
    <scope>NUCLEOTIDE SEQUENCE [LARGE SCALE GENOMIC DNA]</scope>
</reference>
<dbReference type="Proteomes" id="UP000467841">
    <property type="component" value="Unassembled WGS sequence"/>
</dbReference>
<dbReference type="EMBL" id="CACVBM020000854">
    <property type="protein sequence ID" value="CAA7024025.1"/>
    <property type="molecule type" value="Genomic_DNA"/>
</dbReference>
<protein>
    <submittedName>
        <fullName evidence="1">Uncharacterized protein</fullName>
    </submittedName>
</protein>
<accession>A0A6D2I675</accession>
<evidence type="ECO:0000313" key="1">
    <source>
        <dbReference type="EMBL" id="CAA7024025.1"/>
    </source>
</evidence>
<dbReference type="AlphaFoldDB" id="A0A6D2I675"/>
<sequence>MVLVQMFVDHYIHPGDVVVLLQRMAKALSKERSMATPILRRAPAVGVWIAVEWRRSGSGGGGEIDKGKHGDGF</sequence>